<sequence>MPRRPKNQHQDPVEKDFIDALERLRNRQPQHPDLAKKAKLGTLQINVTTVAQEAGRSRTLIGMDDCRYPRVRAAILAEKADVASVVETRTAEDVIRRLRDDRAALAASLRASESENAALLLRLRDVERAAQREIGIAERRATNGQGGRARTGLNTGASQVIPLR</sequence>
<comment type="caution">
    <text evidence="2">The sequence shown here is derived from an EMBL/GenBank/DDBJ whole genome shotgun (WGS) entry which is preliminary data.</text>
</comment>
<evidence type="ECO:0000313" key="2">
    <source>
        <dbReference type="EMBL" id="PGH59287.1"/>
    </source>
</evidence>
<name>A0A2B8BPY2_9PROT</name>
<reference evidence="3" key="1">
    <citation type="submission" date="2017-10" db="EMBL/GenBank/DDBJ databases">
        <authorList>
            <person name="Kravchenko I.K."/>
            <person name="Grouzdev D.S."/>
        </authorList>
    </citation>
    <scope>NUCLEOTIDE SEQUENCE [LARGE SCALE GENOMIC DNA]</scope>
    <source>
        <strain evidence="3">B2</strain>
    </source>
</reference>
<dbReference type="EMBL" id="PDKW01000036">
    <property type="protein sequence ID" value="PGH59287.1"/>
    <property type="molecule type" value="Genomic_DNA"/>
</dbReference>
<proteinExistence type="predicted"/>
<feature type="coiled-coil region" evidence="1">
    <location>
        <begin position="95"/>
        <end position="129"/>
    </location>
</feature>
<gene>
    <name evidence="2" type="ORF">CRT60_01255</name>
</gene>
<protein>
    <recommendedName>
        <fullName evidence="4">KfrA N-terminal DNA-binding domain-containing protein</fullName>
    </recommendedName>
</protein>
<evidence type="ECO:0000256" key="1">
    <source>
        <dbReference type="SAM" id="Coils"/>
    </source>
</evidence>
<dbReference type="Proteomes" id="UP000225379">
    <property type="component" value="Unassembled WGS sequence"/>
</dbReference>
<keyword evidence="3" id="KW-1185">Reference proteome</keyword>
<dbReference type="AlphaFoldDB" id="A0A2B8BPY2"/>
<evidence type="ECO:0008006" key="4">
    <source>
        <dbReference type="Google" id="ProtNLM"/>
    </source>
</evidence>
<accession>A0A2B8BPY2</accession>
<keyword evidence="1" id="KW-0175">Coiled coil</keyword>
<evidence type="ECO:0000313" key="3">
    <source>
        <dbReference type="Proteomes" id="UP000225379"/>
    </source>
</evidence>
<organism evidence="2 3">
    <name type="scientific">Azospirillum palustre</name>
    <dbReference type="NCBI Taxonomy" id="2044885"/>
    <lineage>
        <taxon>Bacteria</taxon>
        <taxon>Pseudomonadati</taxon>
        <taxon>Pseudomonadota</taxon>
        <taxon>Alphaproteobacteria</taxon>
        <taxon>Rhodospirillales</taxon>
        <taxon>Azospirillaceae</taxon>
        <taxon>Azospirillum</taxon>
    </lineage>
</organism>